<dbReference type="Proteomes" id="UP000248544">
    <property type="component" value="Unassembled WGS sequence"/>
</dbReference>
<feature type="domain" description="Luciferase-like" evidence="3">
    <location>
        <begin position="13"/>
        <end position="222"/>
    </location>
</feature>
<feature type="compositionally biased region" description="Basic and acidic residues" evidence="2">
    <location>
        <begin position="240"/>
        <end position="250"/>
    </location>
</feature>
<dbReference type="Pfam" id="PF00296">
    <property type="entry name" value="Bac_luciferase"/>
    <property type="match status" value="1"/>
</dbReference>
<accession>A0A2W2GZU4</accession>
<evidence type="ECO:0000259" key="3">
    <source>
        <dbReference type="Pfam" id="PF00296"/>
    </source>
</evidence>
<sequence>MGREGHRFRGRVPWARTKETVEIIRAALRREVVGYSGHSFQLPLPAGQGTGLGRSLKMPAKPERSSVPLYVAALGPRSVESAAAYADGWLPFLYSPEGAARVWGGPLAAGAAERPEGLAPLEVVAGGMVAVGEDVKGMLDFARPMFALYIGGMSARGRNVYNDLACRYGYEAEAKEIQDLYLDGMKEVEAKVPLELLEQVNLVGPASYVKERIEAFRESGVTDLQVSPAGDDPAGYSPDTFRRAPREHSRPAAGEPAHRRPRRASEASWARPVRQAVPMAPVRSR</sequence>
<gene>
    <name evidence="4" type="ORF">C1I98_05975</name>
</gene>
<dbReference type="CDD" id="cd01097">
    <property type="entry name" value="Tetrahydromethanopterin_reductase"/>
    <property type="match status" value="1"/>
</dbReference>
<keyword evidence="5" id="KW-1185">Reference proteome</keyword>
<dbReference type="SUPFAM" id="SSF51679">
    <property type="entry name" value="Bacterial luciferase-like"/>
    <property type="match status" value="1"/>
</dbReference>
<evidence type="ECO:0000256" key="1">
    <source>
        <dbReference type="ARBA" id="ARBA00023002"/>
    </source>
</evidence>
<evidence type="ECO:0000313" key="4">
    <source>
        <dbReference type="EMBL" id="PZG53223.1"/>
    </source>
</evidence>
<name>A0A2W2GZU4_9ACTN</name>
<dbReference type="PANTHER" id="PTHR43244">
    <property type="match status" value="1"/>
</dbReference>
<proteinExistence type="predicted"/>
<evidence type="ECO:0000313" key="5">
    <source>
        <dbReference type="Proteomes" id="UP000248544"/>
    </source>
</evidence>
<dbReference type="GO" id="GO:0016705">
    <property type="term" value="F:oxidoreductase activity, acting on paired donors, with incorporation or reduction of molecular oxygen"/>
    <property type="evidence" value="ECO:0007669"/>
    <property type="project" value="InterPro"/>
</dbReference>
<dbReference type="AlphaFoldDB" id="A0A2W2GZU4"/>
<dbReference type="EMBL" id="POUA01000027">
    <property type="protein sequence ID" value="PZG53223.1"/>
    <property type="molecule type" value="Genomic_DNA"/>
</dbReference>
<comment type="caution">
    <text evidence="4">The sequence shown here is derived from an EMBL/GenBank/DDBJ whole genome shotgun (WGS) entry which is preliminary data.</text>
</comment>
<protein>
    <recommendedName>
        <fullName evidence="3">Luciferase-like domain-containing protein</fullName>
    </recommendedName>
</protein>
<dbReference type="InterPro" id="IPR011251">
    <property type="entry name" value="Luciferase-like_dom"/>
</dbReference>
<feature type="region of interest" description="Disordered" evidence="2">
    <location>
        <begin position="224"/>
        <end position="285"/>
    </location>
</feature>
<dbReference type="PANTHER" id="PTHR43244:SF1">
    <property type="entry name" value="5,10-METHYLENETETRAHYDROMETHANOPTERIN REDUCTASE"/>
    <property type="match status" value="1"/>
</dbReference>
<organism evidence="4 5">
    <name type="scientific">Spongiactinospora gelatinilytica</name>
    <dbReference type="NCBI Taxonomy" id="2666298"/>
    <lineage>
        <taxon>Bacteria</taxon>
        <taxon>Bacillati</taxon>
        <taxon>Actinomycetota</taxon>
        <taxon>Actinomycetes</taxon>
        <taxon>Streptosporangiales</taxon>
        <taxon>Streptosporangiaceae</taxon>
        <taxon>Spongiactinospora</taxon>
    </lineage>
</organism>
<reference evidence="4 5" key="1">
    <citation type="submission" date="2018-01" db="EMBL/GenBank/DDBJ databases">
        <title>Draft genome sequence of Sphaerisporangium sp. 7K107.</title>
        <authorList>
            <person name="Sahin N."/>
            <person name="Saygin H."/>
            <person name="Ay H."/>
        </authorList>
    </citation>
    <scope>NUCLEOTIDE SEQUENCE [LARGE SCALE GENOMIC DNA]</scope>
    <source>
        <strain evidence="4 5">7K107</strain>
    </source>
</reference>
<evidence type="ECO:0000256" key="2">
    <source>
        <dbReference type="SAM" id="MobiDB-lite"/>
    </source>
</evidence>
<dbReference type="InterPro" id="IPR050564">
    <property type="entry name" value="F420-G6PD/mer"/>
</dbReference>
<dbReference type="InterPro" id="IPR036661">
    <property type="entry name" value="Luciferase-like_sf"/>
</dbReference>
<dbReference type="Gene3D" id="3.20.20.30">
    <property type="entry name" value="Luciferase-like domain"/>
    <property type="match status" value="1"/>
</dbReference>
<keyword evidence="1" id="KW-0560">Oxidoreductase</keyword>